<accession>A0ABY8H699</accession>
<dbReference type="SMART" id="SM00852">
    <property type="entry name" value="MoCF_biosynth"/>
    <property type="match status" value="1"/>
</dbReference>
<evidence type="ECO:0000259" key="3">
    <source>
        <dbReference type="SMART" id="SM00852"/>
    </source>
</evidence>
<dbReference type="InterPro" id="IPR051920">
    <property type="entry name" value="MPT_Adenylyltrnsfr/MoaC-Rel"/>
</dbReference>
<dbReference type="PROSITE" id="PS01078">
    <property type="entry name" value="MOCF_BIOSYNTHESIS_1"/>
    <property type="match status" value="1"/>
</dbReference>
<dbReference type="Pfam" id="PF00994">
    <property type="entry name" value="MoCF_biosynth"/>
    <property type="match status" value="1"/>
</dbReference>
<dbReference type="Gene3D" id="3.40.980.10">
    <property type="entry name" value="MoaB/Mog-like domain"/>
    <property type="match status" value="1"/>
</dbReference>
<dbReference type="SUPFAM" id="SSF53218">
    <property type="entry name" value="Molybdenum cofactor biosynthesis proteins"/>
    <property type="match status" value="1"/>
</dbReference>
<dbReference type="InterPro" id="IPR036425">
    <property type="entry name" value="MoaB/Mog-like_dom_sf"/>
</dbReference>
<dbReference type="NCBIfam" id="TIGR00177">
    <property type="entry name" value="molyb_syn"/>
    <property type="match status" value="1"/>
</dbReference>
<name>A0ABY8H699_9MICC</name>
<comment type="pathway">
    <text evidence="1">Cofactor biosynthesis; molybdopterin biosynthesis.</text>
</comment>
<dbReference type="InterPro" id="IPR001453">
    <property type="entry name" value="MoaB/Mog_dom"/>
</dbReference>
<evidence type="ECO:0000256" key="2">
    <source>
        <dbReference type="ARBA" id="ARBA00023150"/>
    </source>
</evidence>
<feature type="domain" description="MoaB/Mog" evidence="3">
    <location>
        <begin position="20"/>
        <end position="164"/>
    </location>
</feature>
<evidence type="ECO:0000313" key="4">
    <source>
        <dbReference type="EMBL" id="WFP16659.1"/>
    </source>
</evidence>
<protein>
    <submittedName>
        <fullName evidence="4">MogA/MoaB family molybdenum cofactor biosynthesis protein</fullName>
    </submittedName>
</protein>
<gene>
    <name evidence="4" type="ORF">P8192_00600</name>
</gene>
<dbReference type="PANTHER" id="PTHR43764:SF1">
    <property type="entry name" value="MOLYBDOPTERIN MOLYBDOTRANSFERASE"/>
    <property type="match status" value="1"/>
</dbReference>
<dbReference type="InterPro" id="IPR008284">
    <property type="entry name" value="MoCF_biosynth_CS"/>
</dbReference>
<dbReference type="RefSeq" id="WP_278157757.1">
    <property type="nucleotide sequence ID" value="NZ_CP121252.1"/>
</dbReference>
<dbReference type="EMBL" id="CP121252">
    <property type="protein sequence ID" value="WFP16659.1"/>
    <property type="molecule type" value="Genomic_DNA"/>
</dbReference>
<sequence>MTHDDAPGTPQSEPGQPRAAVIVASTRAAAGTAEDATGPVIRAWLHERGFRTVPDQPTVVPDGAPVGQALRQALDDGARVVITTGGTGVSPTDQTPEQVTPLLDVTLPGIIEQIRARGTATTPMAALTRGVAGFVGSTFVITLPGSPSGVRDGLAVLDPLLPHLLAQRAGGDH</sequence>
<evidence type="ECO:0000256" key="1">
    <source>
        <dbReference type="ARBA" id="ARBA00005046"/>
    </source>
</evidence>
<reference evidence="4 5" key="1">
    <citation type="submission" date="2023-04" db="EMBL/GenBank/DDBJ databases">
        <title>Funneling lignin-derived compounds into biodiesel using alkali-halophilic Citricoccus sp. P2.</title>
        <authorList>
            <person name="Luo C.-B."/>
        </authorList>
    </citation>
    <scope>NUCLEOTIDE SEQUENCE [LARGE SCALE GENOMIC DNA]</scope>
    <source>
        <strain evidence="4 5">P2</strain>
    </source>
</reference>
<organism evidence="4 5">
    <name type="scientific">Citricoccus muralis</name>
    <dbReference type="NCBI Taxonomy" id="169134"/>
    <lineage>
        <taxon>Bacteria</taxon>
        <taxon>Bacillati</taxon>
        <taxon>Actinomycetota</taxon>
        <taxon>Actinomycetes</taxon>
        <taxon>Micrococcales</taxon>
        <taxon>Micrococcaceae</taxon>
        <taxon>Citricoccus</taxon>
    </lineage>
</organism>
<dbReference type="CDD" id="cd00886">
    <property type="entry name" value="MogA_MoaB"/>
    <property type="match status" value="1"/>
</dbReference>
<dbReference type="PANTHER" id="PTHR43764">
    <property type="entry name" value="MOLYBDENUM COFACTOR BIOSYNTHESIS"/>
    <property type="match status" value="1"/>
</dbReference>
<evidence type="ECO:0000313" key="5">
    <source>
        <dbReference type="Proteomes" id="UP001219037"/>
    </source>
</evidence>
<dbReference type="Proteomes" id="UP001219037">
    <property type="component" value="Chromosome"/>
</dbReference>
<keyword evidence="2" id="KW-0501">Molybdenum cofactor biosynthesis</keyword>
<keyword evidence="5" id="KW-1185">Reference proteome</keyword>
<proteinExistence type="predicted"/>